<dbReference type="EMBL" id="JBAWSV010000007">
    <property type="protein sequence ID" value="MEI4831597.1"/>
    <property type="molecule type" value="Genomic_DNA"/>
</dbReference>
<accession>A0ABU8G2B7</accession>
<proteinExistence type="predicted"/>
<dbReference type="Proteomes" id="UP001367922">
    <property type="component" value="Unassembled WGS sequence"/>
</dbReference>
<organism evidence="1 2">
    <name type="scientific">Bacillus yunxiaonensis</name>
    <dbReference type="NCBI Taxonomy" id="3127665"/>
    <lineage>
        <taxon>Bacteria</taxon>
        <taxon>Bacillati</taxon>
        <taxon>Bacillota</taxon>
        <taxon>Bacilli</taxon>
        <taxon>Bacillales</taxon>
        <taxon>Bacillaceae</taxon>
        <taxon>Bacillus</taxon>
    </lineage>
</organism>
<dbReference type="Gene3D" id="1.20.120.450">
    <property type="entry name" value="dinb family like domain"/>
    <property type="match status" value="1"/>
</dbReference>
<dbReference type="InterPro" id="IPR034660">
    <property type="entry name" value="DinB/YfiT-like"/>
</dbReference>
<reference evidence="1 2" key="1">
    <citation type="submission" date="2024-01" db="EMBL/GenBank/DDBJ databases">
        <title>Seven novel Bacillus-like species.</title>
        <authorList>
            <person name="Liu G."/>
        </authorList>
    </citation>
    <scope>NUCLEOTIDE SEQUENCE [LARGE SCALE GENOMIC DNA]</scope>
    <source>
        <strain evidence="1 2">FJAT-53711</strain>
    </source>
</reference>
<keyword evidence="2" id="KW-1185">Reference proteome</keyword>
<evidence type="ECO:0000313" key="1">
    <source>
        <dbReference type="EMBL" id="MEI4831597.1"/>
    </source>
</evidence>
<dbReference type="RefSeq" id="WP_336483740.1">
    <property type="nucleotide sequence ID" value="NZ_JBAWSV010000007.1"/>
</dbReference>
<evidence type="ECO:0008006" key="3">
    <source>
        <dbReference type="Google" id="ProtNLM"/>
    </source>
</evidence>
<gene>
    <name evidence="1" type="ORF">WAX78_19400</name>
</gene>
<sequence length="171" mass="20096">MQLVFKITYHRMYDHYLPKLLQTIQVLHTEELWEQEKGMNSIGGIVLHICEHIKRNTARYANPDIKFEEGIEEYFPHLDISSNPLCSIIEETFANWKRAFAKAVNSKNKIEIDIHSLFHLVEHTGYHLGQVVDRVKRIRGTKFDFCQKGLNERNLKDMIENDSDLSRINGQ</sequence>
<name>A0ABU8G2B7_9BACI</name>
<dbReference type="SUPFAM" id="SSF109854">
    <property type="entry name" value="DinB/YfiT-like putative metalloenzymes"/>
    <property type="match status" value="1"/>
</dbReference>
<evidence type="ECO:0000313" key="2">
    <source>
        <dbReference type="Proteomes" id="UP001367922"/>
    </source>
</evidence>
<protein>
    <recommendedName>
        <fullName evidence="3">Damage-inducible protein DinB</fullName>
    </recommendedName>
</protein>
<comment type="caution">
    <text evidence="1">The sequence shown here is derived from an EMBL/GenBank/DDBJ whole genome shotgun (WGS) entry which is preliminary data.</text>
</comment>